<dbReference type="SMART" id="SM00591">
    <property type="entry name" value="RWD"/>
    <property type="match status" value="1"/>
</dbReference>
<feature type="domain" description="RING-type" evidence="20">
    <location>
        <begin position="200"/>
        <end position="245"/>
    </location>
</feature>
<keyword evidence="10 19" id="KW-0863">Zinc-finger</keyword>
<dbReference type="AlphaFoldDB" id="A0A9W7TG54"/>
<dbReference type="InterPro" id="IPR031128">
    <property type="entry name" value="RNF14_RING-HC_Zfn"/>
</dbReference>
<evidence type="ECO:0000256" key="19">
    <source>
        <dbReference type="PROSITE-ProRule" id="PRU00175"/>
    </source>
</evidence>
<dbReference type="Pfam" id="PF05773">
    <property type="entry name" value="RWD"/>
    <property type="match status" value="1"/>
</dbReference>
<evidence type="ECO:0000256" key="7">
    <source>
        <dbReference type="ARBA" id="ARBA00022679"/>
    </source>
</evidence>
<keyword evidence="15" id="KW-0539">Nucleus</keyword>
<dbReference type="InterPro" id="IPR013083">
    <property type="entry name" value="Znf_RING/FYVE/PHD"/>
</dbReference>
<feature type="domain" description="RWD" evidence="21">
    <location>
        <begin position="10"/>
        <end position="129"/>
    </location>
</feature>
<organism evidence="23 24">
    <name type="scientific">Triplophysa rosa</name>
    <name type="common">Cave loach</name>
    <dbReference type="NCBI Taxonomy" id="992332"/>
    <lineage>
        <taxon>Eukaryota</taxon>
        <taxon>Metazoa</taxon>
        <taxon>Chordata</taxon>
        <taxon>Craniata</taxon>
        <taxon>Vertebrata</taxon>
        <taxon>Euteleostomi</taxon>
        <taxon>Actinopterygii</taxon>
        <taxon>Neopterygii</taxon>
        <taxon>Teleostei</taxon>
        <taxon>Ostariophysi</taxon>
        <taxon>Cypriniformes</taxon>
        <taxon>Nemacheilidae</taxon>
        <taxon>Triplophysa</taxon>
    </lineage>
</organism>
<dbReference type="FunFam" id="3.30.40.10:FF:000186">
    <property type="entry name" value="RBR-type E3 ubiquitin transferase"/>
    <property type="match status" value="1"/>
</dbReference>
<name>A0A9W7TG54_TRIRA</name>
<dbReference type="GO" id="GO:0061630">
    <property type="term" value="F:ubiquitin protein ligase activity"/>
    <property type="evidence" value="ECO:0007669"/>
    <property type="project" value="UniProtKB-EC"/>
</dbReference>
<evidence type="ECO:0000313" key="23">
    <source>
        <dbReference type="EMBL" id="KAI7796136.1"/>
    </source>
</evidence>
<evidence type="ECO:0000256" key="10">
    <source>
        <dbReference type="ARBA" id="ARBA00022771"/>
    </source>
</evidence>
<sequence length="430" mass="49142">MCDDQEAQEDELLALASIYDEEEFCRAESGREGEIHLCLELPPDFKLIMKGPACVEYGISFLPSLVLSFDLPMEYPSSSTPVFTLSSKWLTRVQITALCKRLDELWEANRGNVVLFTWIQFLKEETLEYLGIHSPLEIQRFAGQSQGESGQTQAAEKSKPQELDPRAVQEVDPRTDMLNQLLDFDEAQKQKVFDGKVFCCGICFSEKLGSSCLLFKECQHVYCKACMKEYFEIQIRDGKVQCLDCPEPECTSVATPTQVKLLVGEEEFARYDRLLLQSSLDLMADVVYCPRTSCCMPVMVEPESTMGICTSCRYAFCTLCKRTYHGLSICRKVEIGRLVHECDEEHLEKECLNETLTEKWLKENCKPCPSCGVQIQKVLGCNKMTCTSCWMYFCWICSTILNKANPYGHFQDQNSPCYDRMHEEVPVEQQ</sequence>
<accession>A0A9W7TG54</accession>
<dbReference type="GO" id="GO:0016567">
    <property type="term" value="P:protein ubiquitination"/>
    <property type="evidence" value="ECO:0007669"/>
    <property type="project" value="InterPro"/>
</dbReference>
<evidence type="ECO:0000259" key="20">
    <source>
        <dbReference type="PROSITE" id="PS50089"/>
    </source>
</evidence>
<dbReference type="OrthoDB" id="1431934at2759"/>
<dbReference type="PROSITE" id="PS51873">
    <property type="entry name" value="TRIAD"/>
    <property type="match status" value="1"/>
</dbReference>
<feature type="domain" description="RING-type" evidence="22">
    <location>
        <begin position="196"/>
        <end position="421"/>
    </location>
</feature>
<comment type="caution">
    <text evidence="23">The sequence shown here is derived from an EMBL/GenBank/DDBJ whole genome shotgun (WGS) entry which is preliminary data.</text>
</comment>
<dbReference type="GO" id="GO:0005737">
    <property type="term" value="C:cytoplasm"/>
    <property type="evidence" value="ECO:0007669"/>
    <property type="project" value="UniProtKB-SubCell"/>
</dbReference>
<evidence type="ECO:0000256" key="13">
    <source>
        <dbReference type="ARBA" id="ARBA00023015"/>
    </source>
</evidence>
<dbReference type="InterPro" id="IPR017907">
    <property type="entry name" value="Znf_RING_CS"/>
</dbReference>
<evidence type="ECO:0000256" key="9">
    <source>
        <dbReference type="ARBA" id="ARBA00022737"/>
    </source>
</evidence>
<comment type="subcellular location">
    <subcellularLocation>
        <location evidence="3">Cytoplasm</location>
    </subcellularLocation>
    <subcellularLocation>
        <location evidence="2">Nucleus</location>
    </subcellularLocation>
</comment>
<comment type="pathway">
    <text evidence="4">Protein modification; protein ubiquitination.</text>
</comment>
<dbReference type="InterPro" id="IPR016135">
    <property type="entry name" value="UBQ-conjugating_enzyme/RWD"/>
</dbReference>
<keyword evidence="7" id="KW-0808">Transferase</keyword>
<dbReference type="SMART" id="SM00647">
    <property type="entry name" value="IBR"/>
    <property type="match status" value="2"/>
</dbReference>
<evidence type="ECO:0000256" key="16">
    <source>
        <dbReference type="ARBA" id="ARBA00044508"/>
    </source>
</evidence>
<keyword evidence="11" id="KW-0833">Ubl conjugation pathway</keyword>
<evidence type="ECO:0000256" key="2">
    <source>
        <dbReference type="ARBA" id="ARBA00004123"/>
    </source>
</evidence>
<dbReference type="Gene3D" id="3.30.40.10">
    <property type="entry name" value="Zinc/RING finger domain, C3HC4 (zinc finger)"/>
    <property type="match status" value="1"/>
</dbReference>
<keyword evidence="12" id="KW-0862">Zinc</keyword>
<evidence type="ECO:0000256" key="17">
    <source>
        <dbReference type="ARBA" id="ARBA00067098"/>
    </source>
</evidence>
<dbReference type="EC" id="2.3.2.31" evidence="5"/>
<evidence type="ECO:0000256" key="1">
    <source>
        <dbReference type="ARBA" id="ARBA00001798"/>
    </source>
</evidence>
<evidence type="ECO:0000259" key="22">
    <source>
        <dbReference type="PROSITE" id="PS51873"/>
    </source>
</evidence>
<keyword evidence="9" id="KW-0677">Repeat</keyword>
<comment type="similarity">
    <text evidence="16">Belongs to the RBR family. RNF14 subfamily.</text>
</comment>
<dbReference type="Gene3D" id="3.10.110.10">
    <property type="entry name" value="Ubiquitin Conjugating Enzyme"/>
    <property type="match status" value="1"/>
</dbReference>
<evidence type="ECO:0000256" key="14">
    <source>
        <dbReference type="ARBA" id="ARBA00023163"/>
    </source>
</evidence>
<keyword evidence="6" id="KW-0963">Cytoplasm</keyword>
<dbReference type="CDD" id="cd23820">
    <property type="entry name" value="RWD_RNF14"/>
    <property type="match status" value="1"/>
</dbReference>
<dbReference type="InterPro" id="IPR006575">
    <property type="entry name" value="RWD_dom"/>
</dbReference>
<evidence type="ECO:0000256" key="18">
    <source>
        <dbReference type="ARBA" id="ARBA00075528"/>
    </source>
</evidence>
<evidence type="ECO:0000259" key="21">
    <source>
        <dbReference type="PROSITE" id="PS50908"/>
    </source>
</evidence>
<evidence type="ECO:0000256" key="12">
    <source>
        <dbReference type="ARBA" id="ARBA00022833"/>
    </source>
</evidence>
<dbReference type="Gene3D" id="2.20.25.20">
    <property type="match status" value="1"/>
</dbReference>
<dbReference type="Proteomes" id="UP001059041">
    <property type="component" value="Linkage Group LG19"/>
</dbReference>
<dbReference type="InterPro" id="IPR031127">
    <property type="entry name" value="E3_UB_ligase_RBR"/>
</dbReference>
<dbReference type="CDD" id="cd16628">
    <property type="entry name" value="RING-HC_RBR_RNF14"/>
    <property type="match status" value="1"/>
</dbReference>
<evidence type="ECO:0000256" key="6">
    <source>
        <dbReference type="ARBA" id="ARBA00022490"/>
    </source>
</evidence>
<dbReference type="GO" id="GO:0005634">
    <property type="term" value="C:nucleus"/>
    <property type="evidence" value="ECO:0007669"/>
    <property type="project" value="UniProtKB-SubCell"/>
</dbReference>
<dbReference type="PROSITE" id="PS50089">
    <property type="entry name" value="ZF_RING_2"/>
    <property type="match status" value="1"/>
</dbReference>
<keyword evidence="13" id="KW-0805">Transcription regulation</keyword>
<evidence type="ECO:0000256" key="3">
    <source>
        <dbReference type="ARBA" id="ARBA00004496"/>
    </source>
</evidence>
<dbReference type="Pfam" id="PF01485">
    <property type="entry name" value="IBR"/>
    <property type="match status" value="1"/>
</dbReference>
<dbReference type="PROSITE" id="PS00518">
    <property type="entry name" value="ZF_RING_1"/>
    <property type="match status" value="1"/>
</dbReference>
<evidence type="ECO:0000256" key="5">
    <source>
        <dbReference type="ARBA" id="ARBA00012251"/>
    </source>
</evidence>
<dbReference type="Gene3D" id="1.20.120.1750">
    <property type="match status" value="1"/>
</dbReference>
<dbReference type="SUPFAM" id="SSF57850">
    <property type="entry name" value="RING/U-box"/>
    <property type="match status" value="3"/>
</dbReference>
<evidence type="ECO:0000256" key="15">
    <source>
        <dbReference type="ARBA" id="ARBA00023242"/>
    </source>
</evidence>
<keyword evidence="14" id="KW-0804">Transcription</keyword>
<dbReference type="InterPro" id="IPR047548">
    <property type="entry name" value="Rcat_RBR_RNF14"/>
</dbReference>
<reference evidence="23" key="1">
    <citation type="submission" date="2021-02" db="EMBL/GenBank/DDBJ databases">
        <title>Comparative genomics reveals that relaxation of natural selection precedes convergent phenotypic evolution of cavefish.</title>
        <authorList>
            <person name="Peng Z."/>
        </authorList>
    </citation>
    <scope>NUCLEOTIDE SEQUENCE</scope>
    <source>
        <tissue evidence="23">Muscle</tissue>
    </source>
</reference>
<evidence type="ECO:0000256" key="11">
    <source>
        <dbReference type="ARBA" id="ARBA00022786"/>
    </source>
</evidence>
<dbReference type="GO" id="GO:0060828">
    <property type="term" value="P:regulation of canonical Wnt signaling pathway"/>
    <property type="evidence" value="ECO:0007669"/>
    <property type="project" value="UniProtKB-ARBA"/>
</dbReference>
<dbReference type="EMBL" id="JAFHDT010000019">
    <property type="protein sequence ID" value="KAI7796136.1"/>
    <property type="molecule type" value="Genomic_DNA"/>
</dbReference>
<evidence type="ECO:0000256" key="4">
    <source>
        <dbReference type="ARBA" id="ARBA00004906"/>
    </source>
</evidence>
<evidence type="ECO:0000313" key="24">
    <source>
        <dbReference type="Proteomes" id="UP001059041"/>
    </source>
</evidence>
<comment type="catalytic activity">
    <reaction evidence="1">
        <text>[E2 ubiquitin-conjugating enzyme]-S-ubiquitinyl-L-cysteine + [acceptor protein]-L-lysine = [E2 ubiquitin-conjugating enzyme]-L-cysteine + [acceptor protein]-N(6)-ubiquitinyl-L-lysine.</text>
        <dbReference type="EC" id="2.3.2.31"/>
    </reaction>
</comment>
<dbReference type="CDD" id="cd20354">
    <property type="entry name" value="Rcat_RBR_RNF14"/>
    <property type="match status" value="1"/>
</dbReference>
<dbReference type="CDD" id="cd20341">
    <property type="entry name" value="BRcat_RBR_RNF14"/>
    <property type="match status" value="1"/>
</dbReference>
<dbReference type="InterPro" id="IPR001841">
    <property type="entry name" value="Znf_RING"/>
</dbReference>
<proteinExistence type="inferred from homology"/>
<dbReference type="SUPFAM" id="SSF54495">
    <property type="entry name" value="UBC-like"/>
    <property type="match status" value="1"/>
</dbReference>
<dbReference type="FunFam" id="3.10.110.10:FF:000049">
    <property type="entry name" value="RBR-type E3 ubiquitin transferase"/>
    <property type="match status" value="1"/>
</dbReference>
<dbReference type="PROSITE" id="PS50908">
    <property type="entry name" value="RWD"/>
    <property type="match status" value="1"/>
</dbReference>
<dbReference type="GO" id="GO:0008270">
    <property type="term" value="F:zinc ion binding"/>
    <property type="evidence" value="ECO:0007669"/>
    <property type="project" value="UniProtKB-KW"/>
</dbReference>
<keyword evidence="8" id="KW-0479">Metal-binding</keyword>
<dbReference type="InterPro" id="IPR044066">
    <property type="entry name" value="TRIAD_supradom"/>
</dbReference>
<dbReference type="PANTHER" id="PTHR11685">
    <property type="entry name" value="RBR FAMILY RING FINGER AND IBR DOMAIN-CONTAINING"/>
    <property type="match status" value="1"/>
</dbReference>
<dbReference type="InterPro" id="IPR002867">
    <property type="entry name" value="IBR_dom"/>
</dbReference>
<dbReference type="Pfam" id="PF22191">
    <property type="entry name" value="IBR_1"/>
    <property type="match status" value="1"/>
</dbReference>
<keyword evidence="24" id="KW-1185">Reference proteome</keyword>
<evidence type="ECO:0000256" key="8">
    <source>
        <dbReference type="ARBA" id="ARBA00022723"/>
    </source>
</evidence>
<gene>
    <name evidence="23" type="ORF">IRJ41_017599</name>
</gene>
<protein>
    <recommendedName>
        <fullName evidence="17">E3 ubiquitin-protein ligase RNF14</fullName>
        <ecNumber evidence="5">2.3.2.31</ecNumber>
    </recommendedName>
    <alternativeName>
        <fullName evidence="18">RING finger protein 14</fullName>
    </alternativeName>
</protein>